<dbReference type="SUPFAM" id="SSF52374">
    <property type="entry name" value="Nucleotidylyl transferase"/>
    <property type="match status" value="1"/>
</dbReference>
<keyword evidence="2" id="KW-0548">Nucleotidyltransferase</keyword>
<dbReference type="Pfam" id="PF01467">
    <property type="entry name" value="CTP_transf_like"/>
    <property type="match status" value="1"/>
</dbReference>
<evidence type="ECO:0000259" key="1">
    <source>
        <dbReference type="Pfam" id="PF01467"/>
    </source>
</evidence>
<evidence type="ECO:0000313" key="3">
    <source>
        <dbReference type="Proteomes" id="UP000523079"/>
    </source>
</evidence>
<dbReference type="EMBL" id="JACGWT010000001">
    <property type="protein sequence ID" value="MBA8792663.1"/>
    <property type="molecule type" value="Genomic_DNA"/>
</dbReference>
<proteinExistence type="predicted"/>
<dbReference type="AlphaFoldDB" id="A0A7W3IP48"/>
<dbReference type="GO" id="GO:0016779">
    <property type="term" value="F:nucleotidyltransferase activity"/>
    <property type="evidence" value="ECO:0007669"/>
    <property type="project" value="UniProtKB-KW"/>
</dbReference>
<keyword evidence="3" id="KW-1185">Reference proteome</keyword>
<organism evidence="2 3">
    <name type="scientific">Microlunatus kandeliicorticis</name>
    <dbReference type="NCBI Taxonomy" id="1759536"/>
    <lineage>
        <taxon>Bacteria</taxon>
        <taxon>Bacillati</taxon>
        <taxon>Actinomycetota</taxon>
        <taxon>Actinomycetes</taxon>
        <taxon>Propionibacteriales</taxon>
        <taxon>Propionibacteriaceae</taxon>
        <taxon>Microlunatus</taxon>
    </lineage>
</organism>
<feature type="domain" description="Cytidyltransferase-like" evidence="1">
    <location>
        <begin position="16"/>
        <end position="109"/>
    </location>
</feature>
<evidence type="ECO:0000313" key="2">
    <source>
        <dbReference type="EMBL" id="MBA8792663.1"/>
    </source>
</evidence>
<protein>
    <submittedName>
        <fullName evidence="2">Glycerol-3-phosphate cytidylyltransferase-like family protein</fullName>
    </submittedName>
</protein>
<name>A0A7W3IP48_9ACTN</name>
<dbReference type="RefSeq" id="WP_182558283.1">
    <property type="nucleotide sequence ID" value="NZ_JACGWT010000001.1"/>
</dbReference>
<dbReference type="InterPro" id="IPR004821">
    <property type="entry name" value="Cyt_trans-like"/>
</dbReference>
<dbReference type="Gene3D" id="3.40.50.620">
    <property type="entry name" value="HUPs"/>
    <property type="match status" value="1"/>
</dbReference>
<gene>
    <name evidence="2" type="ORF">FHX74_000257</name>
</gene>
<keyword evidence="2" id="KW-0808">Transferase</keyword>
<sequence>MNGYLSAPFDLLNVEDLDVLEQARALSDRLLVGVWSDELVERVYGRPPVVSLDERMALLRRLRGVEDVLVHDDVDPVALTDADEGLRMFVVADRPADDLDAWADHDVELLPVRRTTASLALRRALALRVPAELADAAVA</sequence>
<dbReference type="Proteomes" id="UP000523079">
    <property type="component" value="Unassembled WGS sequence"/>
</dbReference>
<accession>A0A7W3IP48</accession>
<reference evidence="2 3" key="1">
    <citation type="submission" date="2020-07" db="EMBL/GenBank/DDBJ databases">
        <title>Sequencing the genomes of 1000 actinobacteria strains.</title>
        <authorList>
            <person name="Klenk H.-P."/>
        </authorList>
    </citation>
    <scope>NUCLEOTIDE SEQUENCE [LARGE SCALE GENOMIC DNA]</scope>
    <source>
        <strain evidence="2 3">DSM 100723</strain>
    </source>
</reference>
<comment type="caution">
    <text evidence="2">The sequence shown here is derived from an EMBL/GenBank/DDBJ whole genome shotgun (WGS) entry which is preliminary data.</text>
</comment>
<dbReference type="InterPro" id="IPR014729">
    <property type="entry name" value="Rossmann-like_a/b/a_fold"/>
</dbReference>